<sequence>MLLTRPFHQREPVLRELHENNADFKKALIGVRDDRRYDQYNLLTLAKRNGDKKIEILKMDIEGAEHYVLPYILKGIAVCQILVEIHADVIGVAGLLRVLGKANFYLFSYEVNRHYFELAEYSFIHRDCLQQYDAVYLAKYL</sequence>
<gene>
    <name evidence="2" type="ORF">EVEC_LOCUS11685</name>
</gene>
<dbReference type="PANTHER" id="PTHR32026:SF27">
    <property type="entry name" value="METHYLTRANSFERASE FKBM DOMAIN-CONTAINING PROTEIN-RELATED"/>
    <property type="match status" value="1"/>
</dbReference>
<dbReference type="AlphaFoldDB" id="A0A0N4VND9"/>
<protein>
    <submittedName>
        <fullName evidence="4">Methyltransf_21 domain-containing protein</fullName>
    </submittedName>
</protein>
<evidence type="ECO:0000313" key="3">
    <source>
        <dbReference type="Proteomes" id="UP000274131"/>
    </source>
</evidence>
<dbReference type="SUPFAM" id="SSF53335">
    <property type="entry name" value="S-adenosyl-L-methionine-dependent methyltransferases"/>
    <property type="match status" value="1"/>
</dbReference>
<dbReference type="Proteomes" id="UP000274131">
    <property type="component" value="Unassembled WGS sequence"/>
</dbReference>
<accession>A0A0N4VND9</accession>
<feature type="domain" description="Methyltransferase FkbM" evidence="1">
    <location>
        <begin position="39"/>
        <end position="87"/>
    </location>
</feature>
<dbReference type="WBParaSite" id="EVEC_0001248901-mRNA-1">
    <property type="protein sequence ID" value="EVEC_0001248901-mRNA-1"/>
    <property type="gene ID" value="EVEC_0001248901"/>
</dbReference>
<dbReference type="InterPro" id="IPR006342">
    <property type="entry name" value="FkbM_mtfrase"/>
</dbReference>
<reference evidence="2 3" key="2">
    <citation type="submission" date="2018-10" db="EMBL/GenBank/DDBJ databases">
        <authorList>
            <consortium name="Pathogen Informatics"/>
        </authorList>
    </citation>
    <scope>NUCLEOTIDE SEQUENCE [LARGE SCALE GENOMIC DNA]</scope>
</reference>
<dbReference type="InterPro" id="IPR029063">
    <property type="entry name" value="SAM-dependent_MTases_sf"/>
</dbReference>
<evidence type="ECO:0000313" key="4">
    <source>
        <dbReference type="WBParaSite" id="EVEC_0001248901-mRNA-1"/>
    </source>
</evidence>
<keyword evidence="3" id="KW-1185">Reference proteome</keyword>
<dbReference type="InterPro" id="IPR026913">
    <property type="entry name" value="METTL24"/>
</dbReference>
<organism evidence="4">
    <name type="scientific">Enterobius vermicularis</name>
    <name type="common">Human pinworm</name>
    <dbReference type="NCBI Taxonomy" id="51028"/>
    <lineage>
        <taxon>Eukaryota</taxon>
        <taxon>Metazoa</taxon>
        <taxon>Ecdysozoa</taxon>
        <taxon>Nematoda</taxon>
        <taxon>Chromadorea</taxon>
        <taxon>Rhabditida</taxon>
        <taxon>Spirurina</taxon>
        <taxon>Oxyuridomorpha</taxon>
        <taxon>Oxyuroidea</taxon>
        <taxon>Oxyuridae</taxon>
        <taxon>Enterobius</taxon>
    </lineage>
</organism>
<proteinExistence type="predicted"/>
<name>A0A0N4VND9_ENTVE</name>
<dbReference type="EMBL" id="UXUI01012501">
    <property type="protein sequence ID" value="VDD96934.1"/>
    <property type="molecule type" value="Genomic_DNA"/>
</dbReference>
<evidence type="ECO:0000259" key="1">
    <source>
        <dbReference type="Pfam" id="PF05050"/>
    </source>
</evidence>
<reference evidence="4" key="1">
    <citation type="submission" date="2017-02" db="UniProtKB">
        <authorList>
            <consortium name="WormBaseParasite"/>
        </authorList>
    </citation>
    <scope>IDENTIFICATION</scope>
</reference>
<evidence type="ECO:0000313" key="2">
    <source>
        <dbReference type="EMBL" id="VDD96934.1"/>
    </source>
</evidence>
<dbReference type="OrthoDB" id="5815019at2759"/>
<dbReference type="STRING" id="51028.A0A0N4VND9"/>
<dbReference type="PANTHER" id="PTHR32026">
    <property type="entry name" value="METHYLTRANSFERASE-LIKE PROTEIN 24"/>
    <property type="match status" value="1"/>
</dbReference>
<dbReference type="Pfam" id="PF05050">
    <property type="entry name" value="Methyltransf_21"/>
    <property type="match status" value="1"/>
</dbReference>